<evidence type="ECO:0000256" key="1">
    <source>
        <dbReference type="SAM" id="Coils"/>
    </source>
</evidence>
<name>A0A081AP09_PHYNI</name>
<evidence type="ECO:0000313" key="3">
    <source>
        <dbReference type="EMBL" id="ETO80620.1"/>
    </source>
</evidence>
<dbReference type="AlphaFoldDB" id="A0A081AP09"/>
<dbReference type="Proteomes" id="UP000028582">
    <property type="component" value="Unassembled WGS sequence"/>
</dbReference>
<organism evidence="3 4">
    <name type="scientific">Phytophthora nicotianae P1976</name>
    <dbReference type="NCBI Taxonomy" id="1317066"/>
    <lineage>
        <taxon>Eukaryota</taxon>
        <taxon>Sar</taxon>
        <taxon>Stramenopiles</taxon>
        <taxon>Oomycota</taxon>
        <taxon>Peronosporomycetes</taxon>
        <taxon>Peronosporales</taxon>
        <taxon>Peronosporaceae</taxon>
        <taxon>Phytophthora</taxon>
    </lineage>
</organism>
<protein>
    <submittedName>
        <fullName evidence="3">Uncharacterized protein</fullName>
    </submittedName>
</protein>
<sequence>MQTRRRDIASLLDENKRLRVQLKRYGMARQEAERQVVELQAYAHRAETSMAQQLRLKETEWMAEYDRSVHALLKIIQYHEDEKAQLKAEVEQLSATAAVAPPSITKMTRSTQTETFEPAKVAIRRNSVRFAKETGDMALKKEDKPFVDAKVKASIARMQQLFEQLHVSRDPHDSKSVNRPKSVGDDDVKSGITQVDNEHCSFERSSRFKVTVLERLGEHKTETRTVRRRKTAANTACEDRKTIETQTDEISSQEMPSIILRQDLEERNRLLHERLASQQRVLDQLLHTKLKDVSSCAEQNDPVSSTPSYIPGEFAGNHQVVGETNCENRIPTEISATHPDSNDGMNIESAEITERRPLSPPAA</sequence>
<feature type="region of interest" description="Disordered" evidence="2">
    <location>
        <begin position="223"/>
        <end position="250"/>
    </location>
</feature>
<evidence type="ECO:0000256" key="2">
    <source>
        <dbReference type="SAM" id="MobiDB-lite"/>
    </source>
</evidence>
<proteinExistence type="predicted"/>
<comment type="caution">
    <text evidence="3">The sequence shown here is derived from an EMBL/GenBank/DDBJ whole genome shotgun (WGS) entry which is preliminary data.</text>
</comment>
<dbReference type="EMBL" id="ANJA01000980">
    <property type="protein sequence ID" value="ETO80620.1"/>
    <property type="molecule type" value="Genomic_DNA"/>
</dbReference>
<feature type="compositionally biased region" description="Basic and acidic residues" evidence="2">
    <location>
        <begin position="166"/>
        <end position="189"/>
    </location>
</feature>
<accession>A0A081AP09</accession>
<gene>
    <name evidence="3" type="ORF">F444_04918</name>
</gene>
<keyword evidence="1" id="KW-0175">Coiled coil</keyword>
<feature type="region of interest" description="Disordered" evidence="2">
    <location>
        <begin position="166"/>
        <end position="191"/>
    </location>
</feature>
<feature type="coiled-coil region" evidence="1">
    <location>
        <begin position="15"/>
        <end position="49"/>
    </location>
</feature>
<reference evidence="3 4" key="1">
    <citation type="submission" date="2013-11" db="EMBL/GenBank/DDBJ databases">
        <title>The Genome Sequence of Phytophthora parasitica P1976.</title>
        <authorList>
            <consortium name="The Broad Institute Genomics Platform"/>
            <person name="Russ C."/>
            <person name="Tyler B."/>
            <person name="Panabieres F."/>
            <person name="Shan W."/>
            <person name="Tripathy S."/>
            <person name="Grunwald N."/>
            <person name="Machado M."/>
            <person name="Johnson C.S."/>
            <person name="Walker B."/>
            <person name="Young S."/>
            <person name="Zeng Q."/>
            <person name="Gargeya S."/>
            <person name="Fitzgerald M."/>
            <person name="Haas B."/>
            <person name="Abouelleil A."/>
            <person name="Allen A.W."/>
            <person name="Alvarado L."/>
            <person name="Arachchi H.M."/>
            <person name="Berlin A.M."/>
            <person name="Chapman S.B."/>
            <person name="Gainer-Dewar J."/>
            <person name="Goldberg J."/>
            <person name="Griggs A."/>
            <person name="Gujja S."/>
            <person name="Hansen M."/>
            <person name="Howarth C."/>
            <person name="Imamovic A."/>
            <person name="Ireland A."/>
            <person name="Larimer J."/>
            <person name="McCowan C."/>
            <person name="Murphy C."/>
            <person name="Pearson M."/>
            <person name="Poon T.W."/>
            <person name="Priest M."/>
            <person name="Roberts A."/>
            <person name="Saif S."/>
            <person name="Shea T."/>
            <person name="Sisk P."/>
            <person name="Sykes S."/>
            <person name="Wortman J."/>
            <person name="Nusbaum C."/>
            <person name="Birren B."/>
        </authorList>
    </citation>
    <scope>NUCLEOTIDE SEQUENCE [LARGE SCALE GENOMIC DNA]</scope>
    <source>
        <strain evidence="3 4">P1976</strain>
    </source>
</reference>
<evidence type="ECO:0000313" key="4">
    <source>
        <dbReference type="Proteomes" id="UP000028582"/>
    </source>
</evidence>
<dbReference type="OrthoDB" id="118001at2759"/>
<feature type="region of interest" description="Disordered" evidence="2">
    <location>
        <begin position="329"/>
        <end position="363"/>
    </location>
</feature>